<evidence type="ECO:0000256" key="1">
    <source>
        <dbReference type="SAM" id="SignalP"/>
    </source>
</evidence>
<protein>
    <recommendedName>
        <fullName evidence="4">Secreted protein</fullName>
    </recommendedName>
</protein>
<dbReference type="EMBL" id="JAAMPC010000017">
    <property type="protein sequence ID" value="KAG2248763.1"/>
    <property type="molecule type" value="Genomic_DNA"/>
</dbReference>
<keyword evidence="1" id="KW-0732">Signal</keyword>
<dbReference type="Proteomes" id="UP000886595">
    <property type="component" value="Unassembled WGS sequence"/>
</dbReference>
<feature type="signal peptide" evidence="1">
    <location>
        <begin position="1"/>
        <end position="17"/>
    </location>
</feature>
<evidence type="ECO:0000313" key="2">
    <source>
        <dbReference type="EMBL" id="KAG2248763.1"/>
    </source>
</evidence>
<feature type="chain" id="PRO_5036459282" description="Secreted protein" evidence="1">
    <location>
        <begin position="18"/>
        <end position="102"/>
    </location>
</feature>
<gene>
    <name evidence="2" type="ORF">Bca52824_088391</name>
</gene>
<keyword evidence="3" id="KW-1185">Reference proteome</keyword>
<proteinExistence type="predicted"/>
<sequence length="102" mass="10587">MRVLGLVLAVFFPGGRPGFLLVIGTSVEDPAMSIGIWGPSLCRDETHSVLVGESSSRVGGACACIEAKSIMCAVSSICPCSSAWRSLSLRAALFVGSAHIVY</sequence>
<organism evidence="2 3">
    <name type="scientific">Brassica carinata</name>
    <name type="common">Ethiopian mustard</name>
    <name type="synonym">Abyssinian cabbage</name>
    <dbReference type="NCBI Taxonomy" id="52824"/>
    <lineage>
        <taxon>Eukaryota</taxon>
        <taxon>Viridiplantae</taxon>
        <taxon>Streptophyta</taxon>
        <taxon>Embryophyta</taxon>
        <taxon>Tracheophyta</taxon>
        <taxon>Spermatophyta</taxon>
        <taxon>Magnoliopsida</taxon>
        <taxon>eudicotyledons</taxon>
        <taxon>Gunneridae</taxon>
        <taxon>Pentapetalae</taxon>
        <taxon>rosids</taxon>
        <taxon>malvids</taxon>
        <taxon>Brassicales</taxon>
        <taxon>Brassicaceae</taxon>
        <taxon>Brassiceae</taxon>
        <taxon>Brassica</taxon>
    </lineage>
</organism>
<dbReference type="AlphaFoldDB" id="A0A8X7PDK6"/>
<evidence type="ECO:0008006" key="4">
    <source>
        <dbReference type="Google" id="ProtNLM"/>
    </source>
</evidence>
<evidence type="ECO:0000313" key="3">
    <source>
        <dbReference type="Proteomes" id="UP000886595"/>
    </source>
</evidence>
<accession>A0A8X7PDK6</accession>
<comment type="caution">
    <text evidence="2">The sequence shown here is derived from an EMBL/GenBank/DDBJ whole genome shotgun (WGS) entry which is preliminary data.</text>
</comment>
<reference evidence="2 3" key="1">
    <citation type="submission" date="2020-02" db="EMBL/GenBank/DDBJ databases">
        <authorList>
            <person name="Ma Q."/>
            <person name="Huang Y."/>
            <person name="Song X."/>
            <person name="Pei D."/>
        </authorList>
    </citation>
    <scope>NUCLEOTIDE SEQUENCE [LARGE SCALE GENOMIC DNA]</scope>
    <source>
        <strain evidence="2">Sxm20200214</strain>
        <tissue evidence="2">Leaf</tissue>
    </source>
</reference>
<name>A0A8X7PDK6_BRACI</name>